<keyword evidence="2 5" id="KW-0812">Transmembrane</keyword>
<dbReference type="EMBL" id="QNBE01000166">
    <property type="protein sequence ID" value="RKX68410.1"/>
    <property type="molecule type" value="Genomic_DNA"/>
</dbReference>
<feature type="transmembrane region" description="Helical" evidence="5">
    <location>
        <begin position="104"/>
        <end position="121"/>
    </location>
</feature>
<feature type="transmembrane region" description="Helical" evidence="5">
    <location>
        <begin position="375"/>
        <end position="394"/>
    </location>
</feature>
<sequence length="395" mass="45028">MSKTAIAWLLIYSGGAILALVKHPIYGLLTYLFDYFNHPPLYRWGRGLPRLRWSFFIALITLISFILHKSKFRKTKASSFKWMLALIGIMVFVTYTSAVSVEESQFYLIKFVKFAVLYFLIVKIVQAEREYRLFIWAIILGCFLLGWRAYRAPSLLHGRLEGIGGPDTKESNMLPLLMIIPFSFVGFYLFIGRKWEKVLSIIVAPFLLNTIILCSSRGGVIALSVTAFMMLILGMRSLKFKVILIAVLGIVLFFNLVDQRFIERITTLHQPTEVDTAQERLETWKGAWRLMLDHPLGVGGGGFDLLSPVYIPEVVQRHGGQLRTVHNTYLLAGSDWGFAGLGLFILFLTSGLLQLHRVRWKLKDPRNRYYIESQALEAAFLGVLAGSIFVNRLYA</sequence>
<dbReference type="InterPro" id="IPR007016">
    <property type="entry name" value="O-antigen_ligase-rel_domated"/>
</dbReference>
<dbReference type="Pfam" id="PF04932">
    <property type="entry name" value="Wzy_C"/>
    <property type="match status" value="1"/>
</dbReference>
<keyword evidence="3 5" id="KW-1133">Transmembrane helix</keyword>
<proteinExistence type="predicted"/>
<evidence type="ECO:0000259" key="6">
    <source>
        <dbReference type="Pfam" id="PF04932"/>
    </source>
</evidence>
<dbReference type="GO" id="GO:0016020">
    <property type="term" value="C:membrane"/>
    <property type="evidence" value="ECO:0007669"/>
    <property type="project" value="UniProtKB-SubCell"/>
</dbReference>
<evidence type="ECO:0000256" key="5">
    <source>
        <dbReference type="SAM" id="Phobius"/>
    </source>
</evidence>
<dbReference type="PANTHER" id="PTHR37422">
    <property type="entry name" value="TEICHURONIC ACID BIOSYNTHESIS PROTEIN TUAE"/>
    <property type="match status" value="1"/>
</dbReference>
<feature type="non-terminal residue" evidence="7">
    <location>
        <position position="395"/>
    </location>
</feature>
<keyword evidence="4 5" id="KW-0472">Membrane</keyword>
<feature type="transmembrane region" description="Helical" evidence="5">
    <location>
        <begin position="51"/>
        <end position="68"/>
    </location>
</feature>
<dbReference type="AlphaFoldDB" id="A0A660SEH7"/>
<comment type="subcellular location">
    <subcellularLocation>
        <location evidence="1">Membrane</location>
        <topology evidence="1">Multi-pass membrane protein</topology>
    </subcellularLocation>
</comment>
<dbReference type="PANTHER" id="PTHR37422:SF13">
    <property type="entry name" value="LIPOPOLYSACCHARIDE BIOSYNTHESIS PROTEIN PA4999-RELATED"/>
    <property type="match status" value="1"/>
</dbReference>
<protein>
    <recommendedName>
        <fullName evidence="6">O-antigen ligase-related domain-containing protein</fullName>
    </recommendedName>
</protein>
<feature type="transmembrane region" description="Helical" evidence="5">
    <location>
        <begin position="7"/>
        <end position="31"/>
    </location>
</feature>
<evidence type="ECO:0000256" key="2">
    <source>
        <dbReference type="ARBA" id="ARBA00022692"/>
    </source>
</evidence>
<evidence type="ECO:0000256" key="3">
    <source>
        <dbReference type="ARBA" id="ARBA00022989"/>
    </source>
</evidence>
<evidence type="ECO:0000256" key="4">
    <source>
        <dbReference type="ARBA" id="ARBA00023136"/>
    </source>
</evidence>
<feature type="transmembrane region" description="Helical" evidence="5">
    <location>
        <begin position="173"/>
        <end position="191"/>
    </location>
</feature>
<comment type="caution">
    <text evidence="7">The sequence shown here is derived from an EMBL/GenBank/DDBJ whole genome shotgun (WGS) entry which is preliminary data.</text>
</comment>
<feature type="transmembrane region" description="Helical" evidence="5">
    <location>
        <begin position="133"/>
        <end position="150"/>
    </location>
</feature>
<feature type="domain" description="O-antigen ligase-related" evidence="6">
    <location>
        <begin position="206"/>
        <end position="345"/>
    </location>
</feature>
<accession>A0A660SEH7</accession>
<feature type="transmembrane region" description="Helical" evidence="5">
    <location>
        <begin position="198"/>
        <end position="213"/>
    </location>
</feature>
<gene>
    <name evidence="7" type="ORF">DRP53_10830</name>
</gene>
<evidence type="ECO:0000256" key="1">
    <source>
        <dbReference type="ARBA" id="ARBA00004141"/>
    </source>
</evidence>
<name>A0A660SEH7_UNCW3</name>
<dbReference type="InterPro" id="IPR051533">
    <property type="entry name" value="WaaL-like"/>
</dbReference>
<feature type="transmembrane region" description="Helical" evidence="5">
    <location>
        <begin position="336"/>
        <end position="355"/>
    </location>
</feature>
<feature type="transmembrane region" description="Helical" evidence="5">
    <location>
        <begin position="242"/>
        <end position="262"/>
    </location>
</feature>
<dbReference type="Proteomes" id="UP000268469">
    <property type="component" value="Unassembled WGS sequence"/>
</dbReference>
<reference evidence="7 8" key="1">
    <citation type="submission" date="2018-06" db="EMBL/GenBank/DDBJ databases">
        <title>Extensive metabolic versatility and redundancy in microbially diverse, dynamic hydrothermal sediments.</title>
        <authorList>
            <person name="Dombrowski N."/>
            <person name="Teske A."/>
            <person name="Baker B.J."/>
        </authorList>
    </citation>
    <scope>NUCLEOTIDE SEQUENCE [LARGE SCALE GENOMIC DNA]</scope>
    <source>
        <strain evidence="7">B36_G15</strain>
    </source>
</reference>
<feature type="transmembrane region" description="Helical" evidence="5">
    <location>
        <begin position="80"/>
        <end position="98"/>
    </location>
</feature>
<organism evidence="7 8">
    <name type="scientific">candidate division WOR-3 bacterium</name>
    <dbReference type="NCBI Taxonomy" id="2052148"/>
    <lineage>
        <taxon>Bacteria</taxon>
        <taxon>Bacteria division WOR-3</taxon>
    </lineage>
</organism>
<evidence type="ECO:0000313" key="7">
    <source>
        <dbReference type="EMBL" id="RKX68410.1"/>
    </source>
</evidence>
<evidence type="ECO:0000313" key="8">
    <source>
        <dbReference type="Proteomes" id="UP000268469"/>
    </source>
</evidence>